<dbReference type="RefSeq" id="XP_010500510.1">
    <property type="nucleotide sequence ID" value="XM_010502208.2"/>
</dbReference>
<dbReference type="Gene3D" id="3.40.50.1820">
    <property type="entry name" value="alpha/beta hydrolase"/>
    <property type="match status" value="1"/>
</dbReference>
<dbReference type="InterPro" id="IPR050466">
    <property type="entry name" value="Carboxylest/Gibb_receptor"/>
</dbReference>
<dbReference type="InterPro" id="IPR013094">
    <property type="entry name" value="AB_hydrolase_3"/>
</dbReference>
<comment type="similarity">
    <text evidence="1">Belongs to the 'GDXG' lipolytic enzyme family.</text>
</comment>
<evidence type="ECO:0000256" key="1">
    <source>
        <dbReference type="ARBA" id="ARBA00010515"/>
    </source>
</evidence>
<dbReference type="PANTHER" id="PTHR23024:SF529">
    <property type="entry name" value="CARBOXYLESTERASE 5-RELATED"/>
    <property type="match status" value="1"/>
</dbReference>
<dbReference type="PANTHER" id="PTHR23024">
    <property type="entry name" value="ARYLACETAMIDE DEACETYLASE"/>
    <property type="match status" value="1"/>
</dbReference>
<feature type="domain" description="Alpha/beta hydrolase fold-3" evidence="2">
    <location>
        <begin position="101"/>
        <end position="330"/>
    </location>
</feature>
<dbReference type="InterPro" id="IPR029058">
    <property type="entry name" value="AB_hydrolase_fold"/>
</dbReference>
<evidence type="ECO:0000259" key="2">
    <source>
        <dbReference type="Pfam" id="PF07859"/>
    </source>
</evidence>
<proteinExistence type="inferred from homology"/>
<reference evidence="3" key="1">
    <citation type="journal article" date="2014" name="Nat. Commun.">
        <title>The emerging biofuel crop Camelina sativa retains a highly undifferentiated hexaploid genome structure.</title>
        <authorList>
            <person name="Kagale S."/>
            <person name="Koh C."/>
            <person name="Nixon J."/>
            <person name="Bollina V."/>
            <person name="Clarke W.E."/>
            <person name="Tuteja R."/>
            <person name="Spillane C."/>
            <person name="Robinson S.J."/>
            <person name="Links M.G."/>
            <person name="Clarke C."/>
            <person name="Higgins E.E."/>
            <person name="Huebert T."/>
            <person name="Sharpe A.G."/>
            <person name="Parkin I.A."/>
        </authorList>
    </citation>
    <scope>NUCLEOTIDE SEQUENCE [LARGE SCALE GENOMIC DNA]</scope>
    <source>
        <strain evidence="3">cv. DH55</strain>
    </source>
</reference>
<gene>
    <name evidence="4" type="primary">LOC104777880</name>
</gene>
<protein>
    <submittedName>
        <fullName evidence="4">Probable carboxylesterase 5</fullName>
    </submittedName>
</protein>
<name>A0ABM0YGF1_CAMSA</name>
<evidence type="ECO:0000313" key="4">
    <source>
        <dbReference type="RefSeq" id="XP_010500510.1"/>
    </source>
</evidence>
<accession>A0ABM0YGF1</accession>
<evidence type="ECO:0000313" key="3">
    <source>
        <dbReference type="Proteomes" id="UP000694864"/>
    </source>
</evidence>
<dbReference type="GeneID" id="104777880"/>
<dbReference type="SUPFAM" id="SSF53474">
    <property type="entry name" value="alpha/beta-Hydrolases"/>
    <property type="match status" value="1"/>
</dbReference>
<dbReference type="Pfam" id="PF07859">
    <property type="entry name" value="Abhydrolase_3"/>
    <property type="match status" value="1"/>
</dbReference>
<sequence length="353" mass="39102">MRHTPLDKDQLQLQPHFSSSHLSSSMESEIAAEFLPFVRIYKDGRVERLIGIDIIPSSLDPSNDVVSKDVIYSPEHNLSVRLFLPHKVLVSGGVDKKLPLLIYIHGGAWIIESPFSPIYHNYLASVTKSANCLAVSVQYRRAPEDPVPSMYEDVWSAIQWTFSHANGSGGPVDWINKHADFDRVFLAGDSAGGNISHHMAMKAGEENKNKKKKVDLIKIKGIAVVHPAFWGTDPVDEFDMQDKEMRSGIAVVWEKVASPNSVNGTDDPLFNVNGSGSDFSGLGCEKVLVAVAGKDVFWRQGLAYARNLDKCEWGGTVEVVEEKDEGHVFHLEKPDTDKALKFLNKFVDFIATG</sequence>
<reference evidence="4" key="2">
    <citation type="submission" date="2025-08" db="UniProtKB">
        <authorList>
            <consortium name="RefSeq"/>
        </authorList>
    </citation>
    <scope>IDENTIFICATION</scope>
    <source>
        <tissue evidence="4">Leaf</tissue>
    </source>
</reference>
<dbReference type="Proteomes" id="UP000694864">
    <property type="component" value="Chromosome 3"/>
</dbReference>
<keyword evidence="3" id="KW-1185">Reference proteome</keyword>
<organism evidence="3 4">
    <name type="scientific">Camelina sativa</name>
    <name type="common">False flax</name>
    <name type="synonym">Myagrum sativum</name>
    <dbReference type="NCBI Taxonomy" id="90675"/>
    <lineage>
        <taxon>Eukaryota</taxon>
        <taxon>Viridiplantae</taxon>
        <taxon>Streptophyta</taxon>
        <taxon>Embryophyta</taxon>
        <taxon>Tracheophyta</taxon>
        <taxon>Spermatophyta</taxon>
        <taxon>Magnoliopsida</taxon>
        <taxon>eudicotyledons</taxon>
        <taxon>Gunneridae</taxon>
        <taxon>Pentapetalae</taxon>
        <taxon>rosids</taxon>
        <taxon>malvids</taxon>
        <taxon>Brassicales</taxon>
        <taxon>Brassicaceae</taxon>
        <taxon>Camelineae</taxon>
        <taxon>Camelina</taxon>
    </lineage>
</organism>